<sequence length="386" mass="46241">MITYSNIPPRSITPRTSYIPVPTPQMYSQKIIPIQPKQIVPTTEIIRILPTEPQQSQQPQQDQNQFNGLSLSELKVFLEDLMNRYDKLAQDLQKAAQKEIQLQNQLTIAQTELNNKLLQFQQERESYMQTINNKDQEIDFLNSQIDQIKDQHFNEIQELKTNNEHIALVLTDKLDQMNQFSKEKIIELDQIKSLLVLKEQEVQEWRARKNNGDVYSQEINQLKQKIYQLQQEKDQLMDRFRYSQQDSQLVNENQMLKAQLQEKESEINTIRLKLKYGQTYNNDQQLQQELEQAKQEIMYYKQQLMNPGQPNNIEEIEDYKDKIQILENEIRRLNKQLTEMRHELEDYKNHKSDNEFLKSKLSDQQNQIREISKSQLGYKDRIPQYY</sequence>
<organism evidence="2 3">
    <name type="scientific">Paramecium primaurelia</name>
    <dbReference type="NCBI Taxonomy" id="5886"/>
    <lineage>
        <taxon>Eukaryota</taxon>
        <taxon>Sar</taxon>
        <taxon>Alveolata</taxon>
        <taxon>Ciliophora</taxon>
        <taxon>Intramacronucleata</taxon>
        <taxon>Oligohymenophorea</taxon>
        <taxon>Peniculida</taxon>
        <taxon>Parameciidae</taxon>
        <taxon>Paramecium</taxon>
    </lineage>
</organism>
<keyword evidence="1" id="KW-0175">Coiled coil</keyword>
<proteinExistence type="predicted"/>
<comment type="caution">
    <text evidence="2">The sequence shown here is derived from an EMBL/GenBank/DDBJ whole genome shotgun (WGS) entry which is preliminary data.</text>
</comment>
<feature type="coiled-coil region" evidence="1">
    <location>
        <begin position="71"/>
        <end position="151"/>
    </location>
</feature>
<accession>A0A8S1QLW6</accession>
<dbReference type="Proteomes" id="UP000688137">
    <property type="component" value="Unassembled WGS sequence"/>
</dbReference>
<reference evidence="2" key="1">
    <citation type="submission" date="2021-01" db="EMBL/GenBank/DDBJ databases">
        <authorList>
            <consortium name="Genoscope - CEA"/>
            <person name="William W."/>
        </authorList>
    </citation>
    <scope>NUCLEOTIDE SEQUENCE</scope>
</reference>
<gene>
    <name evidence="2" type="ORF">PPRIM_AZ9-3.1.T1650066</name>
</gene>
<dbReference type="OMA" id="DRIPQYY"/>
<evidence type="ECO:0000256" key="1">
    <source>
        <dbReference type="SAM" id="Coils"/>
    </source>
</evidence>
<dbReference type="EMBL" id="CAJJDM010000172">
    <property type="protein sequence ID" value="CAD8115607.1"/>
    <property type="molecule type" value="Genomic_DNA"/>
</dbReference>
<keyword evidence="3" id="KW-1185">Reference proteome</keyword>
<evidence type="ECO:0000313" key="3">
    <source>
        <dbReference type="Proteomes" id="UP000688137"/>
    </source>
</evidence>
<feature type="coiled-coil region" evidence="1">
    <location>
        <begin position="188"/>
        <end position="374"/>
    </location>
</feature>
<name>A0A8S1QLW6_PARPR</name>
<dbReference type="AlphaFoldDB" id="A0A8S1QLW6"/>
<protein>
    <submittedName>
        <fullName evidence="2">Uncharacterized protein</fullName>
    </submittedName>
</protein>
<evidence type="ECO:0000313" key="2">
    <source>
        <dbReference type="EMBL" id="CAD8115607.1"/>
    </source>
</evidence>